<dbReference type="Proteomes" id="UP001304671">
    <property type="component" value="Unassembled WGS sequence"/>
</dbReference>
<gene>
    <name evidence="7" type="primary">namA</name>
    <name evidence="7" type="ORF">VB264_04970</name>
</gene>
<evidence type="ECO:0000313" key="7">
    <source>
        <dbReference type="EMBL" id="MEA5257128.1"/>
    </source>
</evidence>
<protein>
    <submittedName>
        <fullName evidence="7">NADPH dehydrogenase NamA</fullName>
        <ecNumber evidence="7">1.6.99.1</ecNumber>
    </submittedName>
</protein>
<dbReference type="InterPro" id="IPR013785">
    <property type="entry name" value="Aldolase_TIM"/>
</dbReference>
<dbReference type="Gene3D" id="3.20.20.70">
    <property type="entry name" value="Aldolase class I"/>
    <property type="match status" value="1"/>
</dbReference>
<keyword evidence="5 7" id="KW-0560">Oxidoreductase</keyword>
<proteinExistence type="predicted"/>
<dbReference type="NCBIfam" id="NF010047">
    <property type="entry name" value="PRK13523.1"/>
    <property type="match status" value="1"/>
</dbReference>
<evidence type="ECO:0000313" key="8">
    <source>
        <dbReference type="Proteomes" id="UP001304671"/>
    </source>
</evidence>
<comment type="caution">
    <text evidence="7">The sequence shown here is derived from an EMBL/GenBank/DDBJ whole genome shotgun (WGS) entry which is preliminary data.</text>
</comment>
<dbReference type="InterPro" id="IPR044152">
    <property type="entry name" value="YqjM-like"/>
</dbReference>
<dbReference type="PANTHER" id="PTHR43303:SF4">
    <property type="entry name" value="NADPH DEHYDROGENASE C23G7.10C-RELATED"/>
    <property type="match status" value="1"/>
</dbReference>
<dbReference type="SUPFAM" id="SSF51395">
    <property type="entry name" value="FMN-linked oxidoreductases"/>
    <property type="match status" value="1"/>
</dbReference>
<evidence type="ECO:0000256" key="2">
    <source>
        <dbReference type="ARBA" id="ARBA00022630"/>
    </source>
</evidence>
<dbReference type="InterPro" id="IPR001155">
    <property type="entry name" value="OxRdtase_FMN_N"/>
</dbReference>
<evidence type="ECO:0000256" key="1">
    <source>
        <dbReference type="ARBA" id="ARBA00001917"/>
    </source>
</evidence>
<evidence type="ECO:0000259" key="6">
    <source>
        <dbReference type="Pfam" id="PF00724"/>
    </source>
</evidence>
<dbReference type="RefSeq" id="WP_323247283.1">
    <property type="nucleotide sequence ID" value="NZ_JAYFUL010000005.1"/>
</dbReference>
<dbReference type="CDD" id="cd02932">
    <property type="entry name" value="OYE_YqiM_FMN"/>
    <property type="match status" value="1"/>
</dbReference>
<comment type="cofactor">
    <cofactor evidence="1">
        <name>FMN</name>
        <dbReference type="ChEBI" id="CHEBI:58210"/>
    </cofactor>
</comment>
<name>A0ABU5QJ97_9BACT</name>
<evidence type="ECO:0000256" key="3">
    <source>
        <dbReference type="ARBA" id="ARBA00022643"/>
    </source>
</evidence>
<feature type="domain" description="NADH:flavin oxidoreductase/NADH oxidase N-terminal" evidence="6">
    <location>
        <begin position="3"/>
        <end position="339"/>
    </location>
</feature>
<keyword evidence="3" id="KW-0288">FMN</keyword>
<reference evidence="7 8" key="1">
    <citation type="submission" date="2023-12" db="EMBL/GenBank/DDBJ databases">
        <title>Novel species of the genus Arcicella isolated from rivers.</title>
        <authorList>
            <person name="Lu H."/>
        </authorList>
    </citation>
    <scope>NUCLEOTIDE SEQUENCE [LARGE SCALE GENOMIC DNA]</scope>
    <source>
        <strain evidence="7 8">LMG 21963</strain>
    </source>
</reference>
<evidence type="ECO:0000256" key="5">
    <source>
        <dbReference type="ARBA" id="ARBA00023002"/>
    </source>
</evidence>
<sequence>MSQLFSSIKIKELTLKNRIVVSPMCQYSSIDGFANDWHFVHLGSRAVGGAGLVITEAAATSPEGRISPDDLGIWKDEHIEGLHKITTFIKANGAEAGIQLAHAGRKASTASQWKGSKLVPIDEGGWQVVAPSEIPFNDTYGLPKALTKAEIQQIVIDFKNAAERASKAGFSVVEIHAAHGYLIHQFLSPLSNQRTDEYGGSFENRIRFLLEVVEAVKTVWPDTLPLFVRISATEWAEGGWNQDDAIKLSAILKNLGIDLIDCSTGGNIHTAKIPVGPAYQVTFAENIKKETGILTGAVGLLTSSAQIESILVTGQADLIFLARELLRDPYFPLRAAAELGQKDVQWPVQYERGKFR</sequence>
<dbReference type="PANTHER" id="PTHR43303">
    <property type="entry name" value="NADPH DEHYDROGENASE C23G7.10C-RELATED"/>
    <property type="match status" value="1"/>
</dbReference>
<keyword evidence="4" id="KW-0521">NADP</keyword>
<dbReference type="GO" id="GO:0003959">
    <property type="term" value="F:NADPH dehydrogenase activity"/>
    <property type="evidence" value="ECO:0007669"/>
    <property type="project" value="UniProtKB-EC"/>
</dbReference>
<dbReference type="EMBL" id="JAYFUL010000005">
    <property type="protein sequence ID" value="MEA5257128.1"/>
    <property type="molecule type" value="Genomic_DNA"/>
</dbReference>
<keyword evidence="8" id="KW-1185">Reference proteome</keyword>
<evidence type="ECO:0000256" key="4">
    <source>
        <dbReference type="ARBA" id="ARBA00022857"/>
    </source>
</evidence>
<dbReference type="Pfam" id="PF00724">
    <property type="entry name" value="Oxidored_FMN"/>
    <property type="match status" value="1"/>
</dbReference>
<organism evidence="7 8">
    <name type="scientific">Arcicella aquatica</name>
    <dbReference type="NCBI Taxonomy" id="217141"/>
    <lineage>
        <taxon>Bacteria</taxon>
        <taxon>Pseudomonadati</taxon>
        <taxon>Bacteroidota</taxon>
        <taxon>Cytophagia</taxon>
        <taxon>Cytophagales</taxon>
        <taxon>Flectobacillaceae</taxon>
        <taxon>Arcicella</taxon>
    </lineage>
</organism>
<keyword evidence="2" id="KW-0285">Flavoprotein</keyword>
<accession>A0ABU5QJ97</accession>
<dbReference type="EC" id="1.6.99.1" evidence="7"/>